<evidence type="ECO:0000259" key="6">
    <source>
        <dbReference type="Pfam" id="PF01281"/>
    </source>
</evidence>
<dbReference type="Proteomes" id="UP001152561">
    <property type="component" value="Unassembled WGS sequence"/>
</dbReference>
<dbReference type="Pfam" id="PF01281">
    <property type="entry name" value="Ribosomal_L9_N"/>
    <property type="match status" value="1"/>
</dbReference>
<comment type="similarity">
    <text evidence="1">Belongs to the bacterial ribosomal protein bL9 family.</text>
</comment>
<accession>A0A9Q1MMP9</accession>
<keyword evidence="3" id="KW-0687">Ribonucleoprotein</keyword>
<dbReference type="InterPro" id="IPR009027">
    <property type="entry name" value="Ribosomal_bL9/RNase_H1_N"/>
</dbReference>
<dbReference type="InterPro" id="IPR000244">
    <property type="entry name" value="Ribosomal_bL9"/>
</dbReference>
<dbReference type="GO" id="GO:0006412">
    <property type="term" value="P:translation"/>
    <property type="evidence" value="ECO:0007669"/>
    <property type="project" value="InterPro"/>
</dbReference>
<dbReference type="EMBL" id="JAJAGQ010000004">
    <property type="protein sequence ID" value="KAJ8564432.1"/>
    <property type="molecule type" value="Genomic_DNA"/>
</dbReference>
<keyword evidence="8" id="KW-1185">Reference proteome</keyword>
<evidence type="ECO:0000313" key="8">
    <source>
        <dbReference type="Proteomes" id="UP001152561"/>
    </source>
</evidence>
<evidence type="ECO:0000256" key="3">
    <source>
        <dbReference type="ARBA" id="ARBA00023274"/>
    </source>
</evidence>
<reference evidence="8" key="1">
    <citation type="journal article" date="2023" name="Proc. Natl. Acad. Sci. U.S.A.">
        <title>Genomic and structural basis for evolution of tropane alkaloid biosynthesis.</title>
        <authorList>
            <person name="Wanga Y.-J."/>
            <person name="Taina T."/>
            <person name="Yua J.-Y."/>
            <person name="Lia J."/>
            <person name="Xua B."/>
            <person name="Chenc J."/>
            <person name="D'Auriad J.C."/>
            <person name="Huanga J.-P."/>
            <person name="Huanga S.-X."/>
        </authorList>
    </citation>
    <scope>NUCLEOTIDE SEQUENCE [LARGE SCALE GENOMIC DNA]</scope>
    <source>
        <strain evidence="8">cv. KIB-2019</strain>
    </source>
</reference>
<keyword evidence="2" id="KW-0689">Ribosomal protein</keyword>
<protein>
    <recommendedName>
        <fullName evidence="5">Large ribosomal subunit protein bL9c</fullName>
    </recommendedName>
    <alternativeName>
        <fullName evidence="4">CL9</fullName>
    </alternativeName>
</protein>
<feature type="domain" description="Ribosomal protein L9" evidence="6">
    <location>
        <begin position="54"/>
        <end position="90"/>
    </location>
</feature>
<evidence type="ECO:0000256" key="5">
    <source>
        <dbReference type="ARBA" id="ARBA00035193"/>
    </source>
</evidence>
<proteinExistence type="inferred from homology"/>
<dbReference type="OrthoDB" id="5555409at2759"/>
<comment type="caution">
    <text evidence="7">The sequence shown here is derived from an EMBL/GenBank/DDBJ whole genome shotgun (WGS) entry which is preliminary data.</text>
</comment>
<dbReference type="GO" id="GO:1990904">
    <property type="term" value="C:ribonucleoprotein complex"/>
    <property type="evidence" value="ECO:0007669"/>
    <property type="project" value="UniProtKB-KW"/>
</dbReference>
<name>A0A9Q1MMP9_9SOLA</name>
<dbReference type="AlphaFoldDB" id="A0A9Q1MMP9"/>
<evidence type="ECO:0000313" key="7">
    <source>
        <dbReference type="EMBL" id="KAJ8564432.1"/>
    </source>
</evidence>
<dbReference type="SUPFAM" id="SSF55658">
    <property type="entry name" value="L9 N-domain-like"/>
    <property type="match status" value="1"/>
</dbReference>
<evidence type="ECO:0000256" key="2">
    <source>
        <dbReference type="ARBA" id="ARBA00022980"/>
    </source>
</evidence>
<dbReference type="InterPro" id="IPR020070">
    <property type="entry name" value="Ribosomal_bL9_N"/>
</dbReference>
<sequence>MACLQYGRNTIQQQLMKNMKTSSAIFHKYDEGGEVHLHHPLFYAAQGVRYRKLQVILTTSIDKLGKVGETVKVAPGYFRNHLMPKLLAVPNIDKYRHLMEDQRKIYQREEVEEVKVVPATKEDKMKGYQMAANHLDRTTLVLRKLAKKPLAKDDNGGTFIQEPVGKDEIVAEVARQISVRIEPEHLVLDTPLHVMGEFEVPLRMPRSIPLPEGKTQWVLQVKIRGK</sequence>
<gene>
    <name evidence="7" type="ORF">K7X08_000892</name>
</gene>
<dbReference type="GO" id="GO:0003735">
    <property type="term" value="F:structural constituent of ribosome"/>
    <property type="evidence" value="ECO:0007669"/>
    <property type="project" value="InterPro"/>
</dbReference>
<dbReference type="FunFam" id="3.40.5.10:FF:000007">
    <property type="entry name" value="50S ribosomal protein L9"/>
    <property type="match status" value="1"/>
</dbReference>
<dbReference type="GO" id="GO:0005840">
    <property type="term" value="C:ribosome"/>
    <property type="evidence" value="ECO:0007669"/>
    <property type="project" value="UniProtKB-KW"/>
</dbReference>
<dbReference type="Gene3D" id="3.40.5.10">
    <property type="entry name" value="Ribosomal protein L9, N-terminal domain"/>
    <property type="match status" value="1"/>
</dbReference>
<dbReference type="InterPro" id="IPR036935">
    <property type="entry name" value="Ribosomal_bL9_N_sf"/>
</dbReference>
<dbReference type="PANTHER" id="PTHR21368">
    <property type="entry name" value="50S RIBOSOMAL PROTEIN L9"/>
    <property type="match status" value="1"/>
</dbReference>
<evidence type="ECO:0000256" key="1">
    <source>
        <dbReference type="ARBA" id="ARBA00010605"/>
    </source>
</evidence>
<organism evidence="7 8">
    <name type="scientific">Anisodus acutangulus</name>
    <dbReference type="NCBI Taxonomy" id="402998"/>
    <lineage>
        <taxon>Eukaryota</taxon>
        <taxon>Viridiplantae</taxon>
        <taxon>Streptophyta</taxon>
        <taxon>Embryophyta</taxon>
        <taxon>Tracheophyta</taxon>
        <taxon>Spermatophyta</taxon>
        <taxon>Magnoliopsida</taxon>
        <taxon>eudicotyledons</taxon>
        <taxon>Gunneridae</taxon>
        <taxon>Pentapetalae</taxon>
        <taxon>asterids</taxon>
        <taxon>lamiids</taxon>
        <taxon>Solanales</taxon>
        <taxon>Solanaceae</taxon>
        <taxon>Solanoideae</taxon>
        <taxon>Hyoscyameae</taxon>
        <taxon>Anisodus</taxon>
    </lineage>
</organism>
<evidence type="ECO:0000256" key="4">
    <source>
        <dbReference type="ARBA" id="ARBA00031047"/>
    </source>
</evidence>